<evidence type="ECO:0000313" key="7">
    <source>
        <dbReference type="EMBL" id="PSB57451.1"/>
    </source>
</evidence>
<name>A0A2T1GIA0_9CYAN</name>
<keyword evidence="3 5" id="KW-1133">Transmembrane helix</keyword>
<feature type="transmembrane region" description="Helical" evidence="5">
    <location>
        <begin position="165"/>
        <end position="182"/>
    </location>
</feature>
<organism evidence="7 8">
    <name type="scientific">Chamaesiphon polymorphus CCALA 037</name>
    <dbReference type="NCBI Taxonomy" id="2107692"/>
    <lineage>
        <taxon>Bacteria</taxon>
        <taxon>Bacillati</taxon>
        <taxon>Cyanobacteriota</taxon>
        <taxon>Cyanophyceae</taxon>
        <taxon>Gomontiellales</taxon>
        <taxon>Chamaesiphonaceae</taxon>
        <taxon>Chamaesiphon</taxon>
    </lineage>
</organism>
<gene>
    <name evidence="7" type="ORF">C7B77_08325</name>
</gene>
<dbReference type="Proteomes" id="UP000238937">
    <property type="component" value="Unassembled WGS sequence"/>
</dbReference>
<feature type="transmembrane region" description="Helical" evidence="5">
    <location>
        <begin position="137"/>
        <end position="158"/>
    </location>
</feature>
<evidence type="ECO:0000313" key="8">
    <source>
        <dbReference type="Proteomes" id="UP000238937"/>
    </source>
</evidence>
<keyword evidence="4 5" id="KW-0472">Membrane</keyword>
<dbReference type="InterPro" id="IPR022764">
    <property type="entry name" value="Peptidase_S54_rhomboid_dom"/>
</dbReference>
<dbReference type="GO" id="GO:0004252">
    <property type="term" value="F:serine-type endopeptidase activity"/>
    <property type="evidence" value="ECO:0007669"/>
    <property type="project" value="InterPro"/>
</dbReference>
<sequence length="215" mass="23837">MVGGSLANQRLYLKLIIPSQQHKLMTKTANRNITKIQILGALVALAWGVTTLDIYFYHHELLQFGILPRDPIGLRGILFAPFLHSNYTHLIVDTIPFVALGWLIMEQAIANFTIVSLICLVLGGSSAWIVGPAADSSFVYFIGAAPLINGYISYLFALYYFDRRLWSSAFEALAIGCAYWIVRTNLPAIELAIWPGSILCGCVGGIWAARLVYRK</sequence>
<keyword evidence="8" id="KW-1185">Reference proteome</keyword>
<feature type="transmembrane region" description="Helical" evidence="5">
    <location>
        <begin position="36"/>
        <end position="57"/>
    </location>
</feature>
<dbReference type="SUPFAM" id="SSF144091">
    <property type="entry name" value="Rhomboid-like"/>
    <property type="match status" value="1"/>
</dbReference>
<evidence type="ECO:0000259" key="6">
    <source>
        <dbReference type="Pfam" id="PF01694"/>
    </source>
</evidence>
<evidence type="ECO:0000256" key="3">
    <source>
        <dbReference type="ARBA" id="ARBA00022989"/>
    </source>
</evidence>
<keyword evidence="7" id="KW-0645">Protease</keyword>
<dbReference type="Pfam" id="PF01694">
    <property type="entry name" value="Rhomboid"/>
    <property type="match status" value="1"/>
</dbReference>
<dbReference type="InterPro" id="IPR035952">
    <property type="entry name" value="Rhomboid-like_sf"/>
</dbReference>
<dbReference type="GO" id="GO:0016020">
    <property type="term" value="C:membrane"/>
    <property type="evidence" value="ECO:0007669"/>
    <property type="project" value="UniProtKB-SubCell"/>
</dbReference>
<evidence type="ECO:0000256" key="1">
    <source>
        <dbReference type="ARBA" id="ARBA00004141"/>
    </source>
</evidence>
<feature type="transmembrane region" description="Helical" evidence="5">
    <location>
        <begin position="87"/>
        <end position="105"/>
    </location>
</feature>
<protein>
    <submittedName>
        <fullName evidence="7">Rhomboid family intramembrane serine protease</fullName>
    </submittedName>
</protein>
<feature type="transmembrane region" description="Helical" evidence="5">
    <location>
        <begin position="194"/>
        <end position="213"/>
    </location>
</feature>
<evidence type="ECO:0000256" key="4">
    <source>
        <dbReference type="ARBA" id="ARBA00023136"/>
    </source>
</evidence>
<comment type="caution">
    <text evidence="7">The sequence shown here is derived from an EMBL/GenBank/DDBJ whole genome shotgun (WGS) entry which is preliminary data.</text>
</comment>
<dbReference type="Gene3D" id="1.20.1540.10">
    <property type="entry name" value="Rhomboid-like"/>
    <property type="match status" value="1"/>
</dbReference>
<feature type="transmembrane region" description="Helical" evidence="5">
    <location>
        <begin position="112"/>
        <end position="131"/>
    </location>
</feature>
<dbReference type="OrthoDB" id="465874at2"/>
<proteinExistence type="predicted"/>
<evidence type="ECO:0000256" key="5">
    <source>
        <dbReference type="SAM" id="Phobius"/>
    </source>
</evidence>
<dbReference type="EMBL" id="PVWO01000076">
    <property type="protein sequence ID" value="PSB57451.1"/>
    <property type="molecule type" value="Genomic_DNA"/>
</dbReference>
<dbReference type="AlphaFoldDB" id="A0A2T1GIA0"/>
<accession>A0A2T1GIA0</accession>
<dbReference type="GO" id="GO:0006508">
    <property type="term" value="P:proteolysis"/>
    <property type="evidence" value="ECO:0007669"/>
    <property type="project" value="UniProtKB-KW"/>
</dbReference>
<comment type="subcellular location">
    <subcellularLocation>
        <location evidence="1">Membrane</location>
        <topology evidence="1">Multi-pass membrane protein</topology>
    </subcellularLocation>
</comment>
<keyword evidence="7" id="KW-0378">Hydrolase</keyword>
<evidence type="ECO:0000256" key="2">
    <source>
        <dbReference type="ARBA" id="ARBA00022692"/>
    </source>
</evidence>
<keyword evidence="2 5" id="KW-0812">Transmembrane</keyword>
<feature type="domain" description="Peptidase S54 rhomboid" evidence="6">
    <location>
        <begin position="77"/>
        <end position="214"/>
    </location>
</feature>
<reference evidence="7 8" key="1">
    <citation type="submission" date="2018-03" db="EMBL/GenBank/DDBJ databases">
        <title>The ancient ancestry and fast evolution of plastids.</title>
        <authorList>
            <person name="Moore K.R."/>
            <person name="Magnabosco C."/>
            <person name="Momper L."/>
            <person name="Gold D.A."/>
            <person name="Bosak T."/>
            <person name="Fournier G.P."/>
        </authorList>
    </citation>
    <scope>NUCLEOTIDE SEQUENCE [LARGE SCALE GENOMIC DNA]</scope>
    <source>
        <strain evidence="7 8">CCALA 037</strain>
    </source>
</reference>